<comment type="caution">
    <text evidence="1">The sequence shown here is derived from an EMBL/GenBank/DDBJ whole genome shotgun (WGS) entry which is preliminary data.</text>
</comment>
<sequence length="33" mass="3944">MLKKVLKRPEKKLKKALRKSGKKLMKNFTIPMM</sequence>
<keyword evidence="2" id="KW-1185">Reference proteome</keyword>
<dbReference type="EMBL" id="JBHUOJ010000010">
    <property type="protein sequence ID" value="MFD2832836.1"/>
    <property type="molecule type" value="Genomic_DNA"/>
</dbReference>
<proteinExistence type="predicted"/>
<name>A0ABW5X175_9FLAO</name>
<organism evidence="1 2">
    <name type="scientific">Christiangramia antarctica</name>
    <dbReference type="NCBI Taxonomy" id="2058158"/>
    <lineage>
        <taxon>Bacteria</taxon>
        <taxon>Pseudomonadati</taxon>
        <taxon>Bacteroidota</taxon>
        <taxon>Flavobacteriia</taxon>
        <taxon>Flavobacteriales</taxon>
        <taxon>Flavobacteriaceae</taxon>
        <taxon>Christiangramia</taxon>
    </lineage>
</organism>
<evidence type="ECO:0000313" key="1">
    <source>
        <dbReference type="EMBL" id="MFD2832836.1"/>
    </source>
</evidence>
<reference evidence="2" key="1">
    <citation type="journal article" date="2019" name="Int. J. Syst. Evol. Microbiol.">
        <title>The Global Catalogue of Microorganisms (GCM) 10K type strain sequencing project: providing services to taxonomists for standard genome sequencing and annotation.</title>
        <authorList>
            <consortium name="The Broad Institute Genomics Platform"/>
            <consortium name="The Broad Institute Genome Sequencing Center for Infectious Disease"/>
            <person name="Wu L."/>
            <person name="Ma J."/>
        </authorList>
    </citation>
    <scope>NUCLEOTIDE SEQUENCE [LARGE SCALE GENOMIC DNA]</scope>
    <source>
        <strain evidence="2">KCTC 52925</strain>
    </source>
</reference>
<dbReference type="Proteomes" id="UP001597438">
    <property type="component" value="Unassembled WGS sequence"/>
</dbReference>
<protein>
    <submittedName>
        <fullName evidence="1">Uncharacterized protein</fullName>
    </submittedName>
</protein>
<gene>
    <name evidence="1" type="ORF">ACFSYS_06005</name>
</gene>
<evidence type="ECO:0000313" key="2">
    <source>
        <dbReference type="Proteomes" id="UP001597438"/>
    </source>
</evidence>
<accession>A0ABW5X175</accession>
<dbReference type="RefSeq" id="WP_378212438.1">
    <property type="nucleotide sequence ID" value="NZ_JBHUOJ010000010.1"/>
</dbReference>